<dbReference type="Pfam" id="PF09137">
    <property type="entry name" value="Glucodextran_N"/>
    <property type="match status" value="1"/>
</dbReference>
<evidence type="ECO:0000256" key="1">
    <source>
        <dbReference type="SAM" id="MobiDB-lite"/>
    </source>
</evidence>
<dbReference type="PANTHER" id="PTHR31616">
    <property type="entry name" value="TREHALASE"/>
    <property type="match status" value="1"/>
</dbReference>
<evidence type="ECO:0000259" key="3">
    <source>
        <dbReference type="Pfam" id="PF00723"/>
    </source>
</evidence>
<dbReference type="InterPro" id="IPR008928">
    <property type="entry name" value="6-hairpin_glycosidase_sf"/>
</dbReference>
<accession>A0ABV9TTY4</accession>
<comment type="caution">
    <text evidence="6">The sequence shown here is derived from an EMBL/GenBank/DDBJ whole genome shotgun (WGS) entry which is preliminary data.</text>
</comment>
<feature type="chain" id="PRO_5046910612" evidence="2">
    <location>
        <begin position="32"/>
        <end position="1113"/>
    </location>
</feature>
<dbReference type="Gene3D" id="1.50.10.10">
    <property type="match status" value="1"/>
</dbReference>
<evidence type="ECO:0000256" key="2">
    <source>
        <dbReference type="SAM" id="SignalP"/>
    </source>
</evidence>
<feature type="domain" description="Glucodextranase N-terminal" evidence="4">
    <location>
        <begin position="49"/>
        <end position="325"/>
    </location>
</feature>
<dbReference type="PANTHER" id="PTHR31616:SF0">
    <property type="entry name" value="GLUCAN 1,4-ALPHA-GLUCOSIDASE"/>
    <property type="match status" value="1"/>
</dbReference>
<feature type="domain" description="Glucodextranase-like C-terminal" evidence="5">
    <location>
        <begin position="884"/>
        <end position="1100"/>
    </location>
</feature>
<evidence type="ECO:0000259" key="4">
    <source>
        <dbReference type="Pfam" id="PF09137"/>
    </source>
</evidence>
<dbReference type="CDD" id="cd09626">
    <property type="entry name" value="DOMON_glucodextranase_like"/>
    <property type="match status" value="1"/>
</dbReference>
<dbReference type="Gene3D" id="2.70.98.10">
    <property type="match status" value="1"/>
</dbReference>
<protein>
    <submittedName>
        <fullName evidence="6">Glucodextranase DOMON-like domain-containing protein</fullName>
    </submittedName>
</protein>
<dbReference type="InterPro" id="IPR011013">
    <property type="entry name" value="Gal_mutarotase_sf_dom"/>
</dbReference>
<dbReference type="Gene3D" id="2.60.40.1190">
    <property type="match status" value="1"/>
</dbReference>
<reference evidence="7" key="1">
    <citation type="journal article" date="2019" name="Int. J. Syst. Evol. Microbiol.">
        <title>The Global Catalogue of Microorganisms (GCM) 10K type strain sequencing project: providing services to taxonomists for standard genome sequencing and annotation.</title>
        <authorList>
            <consortium name="The Broad Institute Genomics Platform"/>
            <consortium name="The Broad Institute Genome Sequencing Center for Infectious Disease"/>
            <person name="Wu L."/>
            <person name="Ma J."/>
        </authorList>
    </citation>
    <scope>NUCLEOTIDE SEQUENCE [LARGE SCALE GENOMIC DNA]</scope>
    <source>
        <strain evidence="7">KLKA75</strain>
    </source>
</reference>
<dbReference type="InterPro" id="IPR014718">
    <property type="entry name" value="GH-type_carb-bd"/>
</dbReference>
<dbReference type="SUPFAM" id="SSF48208">
    <property type="entry name" value="Six-hairpin glycosidases"/>
    <property type="match status" value="1"/>
</dbReference>
<feature type="signal peptide" evidence="2">
    <location>
        <begin position="1"/>
        <end position="31"/>
    </location>
</feature>
<dbReference type="InterPro" id="IPR015220">
    <property type="entry name" value="Glucodextranase_N"/>
</dbReference>
<proteinExistence type="predicted"/>
<keyword evidence="7" id="KW-1185">Reference proteome</keyword>
<dbReference type="SUPFAM" id="SSF49344">
    <property type="entry name" value="CBD9-like"/>
    <property type="match status" value="1"/>
</dbReference>
<feature type="region of interest" description="Disordered" evidence="1">
    <location>
        <begin position="36"/>
        <end position="55"/>
    </location>
</feature>
<dbReference type="InterPro" id="IPR013783">
    <property type="entry name" value="Ig-like_fold"/>
</dbReference>
<dbReference type="Proteomes" id="UP001595872">
    <property type="component" value="Unassembled WGS sequence"/>
</dbReference>
<evidence type="ECO:0000313" key="7">
    <source>
        <dbReference type="Proteomes" id="UP001595872"/>
    </source>
</evidence>
<name>A0ABV9TTY4_9ACTN</name>
<feature type="domain" description="GH15-like" evidence="3">
    <location>
        <begin position="446"/>
        <end position="639"/>
    </location>
</feature>
<dbReference type="Pfam" id="PF00723">
    <property type="entry name" value="Glyco_hydro_15"/>
    <property type="match status" value="1"/>
</dbReference>
<feature type="region of interest" description="Disordered" evidence="1">
    <location>
        <begin position="425"/>
        <end position="449"/>
    </location>
</feature>
<keyword evidence="2" id="KW-0732">Signal</keyword>
<dbReference type="InterPro" id="IPR011613">
    <property type="entry name" value="GH15-like"/>
</dbReference>
<dbReference type="InterPro" id="IPR019248">
    <property type="entry name" value="Glucodextran_C"/>
</dbReference>
<dbReference type="RefSeq" id="WP_378253438.1">
    <property type="nucleotide sequence ID" value="NZ_JBHSIT010000002.1"/>
</dbReference>
<dbReference type="SUPFAM" id="SSF74650">
    <property type="entry name" value="Galactose mutarotase-like"/>
    <property type="match status" value="1"/>
</dbReference>
<dbReference type="Pfam" id="PF09985">
    <property type="entry name" value="Glucodextran_C"/>
    <property type="match status" value="1"/>
</dbReference>
<dbReference type="EMBL" id="JBHSIT010000002">
    <property type="protein sequence ID" value="MFC4907578.1"/>
    <property type="molecule type" value="Genomic_DNA"/>
</dbReference>
<dbReference type="Gene3D" id="2.60.40.10">
    <property type="entry name" value="Immunoglobulins"/>
    <property type="match status" value="1"/>
</dbReference>
<organism evidence="6 7">
    <name type="scientific">Actinomadura gamaensis</name>
    <dbReference type="NCBI Taxonomy" id="1763541"/>
    <lineage>
        <taxon>Bacteria</taxon>
        <taxon>Bacillati</taxon>
        <taxon>Actinomycetota</taxon>
        <taxon>Actinomycetes</taxon>
        <taxon>Streptosporangiales</taxon>
        <taxon>Thermomonosporaceae</taxon>
        <taxon>Actinomadura</taxon>
    </lineage>
</organism>
<sequence length="1113" mass="115321">MTVPTGRLLRGLALVAALSAVLPAVPSGALGAPAARADARSAPSGPGTAPGAPGAASHFDLARKDCVGTARNGTSKVWYTVAGGMLSDVYEPTVDNTNVETMQYAVTDGRTFTDLQARDMTYTVATDPSGMACTVTASGRNGRYRITTTYVTDPDRDAVVMSTRLQPAGLRLYVRLDTNVNGNGGGGATNGGADGGVVDASTHAPVVSDPNTVTNAANRDYAVPTHLALRAQRALPEASVGYAGTDSDGAAQLDAKHALTPAYTSAPNGNVVATARLPLDRNGQVTYALGFGRSASAALGTAGAAASRPFASTFGRYQADWRAYDARLRRPPAGLDPKLRDAYRLSVNVLKASEDKTFPGAVVASLASPWGQAVPAGDAPGGKAVYFGSYREVFSRDLYEAFTGLLAAGDVTTARASARFLLERQQQPDGRMPRNSLLNGRTAPDTGGDQLDETAYPILMAYQAGLAGDASLWPRVRAAADFVVAHGPSFGVERWEEQSGYSPSTIAAEIAGLVAAGNIADRHGDAARARLYRATADHFARSVKGWTVTTTGPYAPRYFLRLSRNGDPNAAVSYNLGNGGPTEDQRRVVDAGFLELTRLGVLPARDPDVLASLGAVDKALKRTTPTGAGWYRYGTDTAGTEDGYGDCYEPDPTACEPTGRPWPPSNTGSGHLWPVLAGERAEQALQTGDSGAARDLLDAMRGMASGTGLVPEQAWEDPDVAASPYGTDPATASVGFRNGGPAGSASPLTWAQAQQARLTLALGTGRPVEQPDIVRARYADHGTPKAAPLTLTAPDDGSSVNGTTVTVRGTTAPSARVDIAATPVDTGGATQTVSVTAGADGSFQAAAPVAFGEVSLTATATAADGRTAYAHRTVTGEIAGGTSVLDVTDPDADDNGPGTYRYPTAADFRPGAFDLRRFQVITDANTVYLRTTLRDLTATFGNQIGAQLLDVYVQDPSVTTRSTDAAFPQRNYGIAAADAWTQRVEVEGFASPVWTAADGTARQGIAVRSSGTTRTITIALPRAAFGTPGKGWKFAVVLTGQDGYSADRARGFAATPQPYRFGVCAPGGAAPICSRDPDTVPKALDVLTPAGVSQSDELDPTRGPVAVHAIAVP</sequence>
<dbReference type="InterPro" id="IPR012341">
    <property type="entry name" value="6hp_glycosidase-like_sf"/>
</dbReference>
<evidence type="ECO:0000313" key="6">
    <source>
        <dbReference type="EMBL" id="MFC4907578.1"/>
    </source>
</evidence>
<evidence type="ECO:0000259" key="5">
    <source>
        <dbReference type="Pfam" id="PF09985"/>
    </source>
</evidence>
<gene>
    <name evidence="6" type="ORF">ACFPCY_09625</name>
</gene>